<name>A0ABS6S2G1_9BACT</name>
<sequence>MRNRAQRNNNPVNLRYAHQTEAVGKDADGFAVFGTPEAGWRAAHAQIRLDQTRGVSVREFIFKFAPPNENDTNAYLEFVLDELGIGSSTPLYSIGVYELAGVMAQYEGYYAKEKVVV</sequence>
<dbReference type="EMBL" id="JABXWD010000340">
    <property type="protein sequence ID" value="MBV6342775.1"/>
    <property type="molecule type" value="Genomic_DNA"/>
</dbReference>
<comment type="caution">
    <text evidence="1">The sequence shown here is derived from an EMBL/GenBank/DDBJ whole genome shotgun (WGS) entry which is preliminary data.</text>
</comment>
<dbReference type="RefSeq" id="WP_218253388.1">
    <property type="nucleotide sequence ID" value="NZ_JABXWD010000340.1"/>
</dbReference>
<accession>A0ABS6S2G1</accession>
<organism evidence="1 2">
    <name type="scientific">Candidatus Magnetobacterium casense</name>
    <dbReference type="NCBI Taxonomy" id="1455061"/>
    <lineage>
        <taxon>Bacteria</taxon>
        <taxon>Pseudomonadati</taxon>
        <taxon>Nitrospirota</taxon>
        <taxon>Thermodesulfovibrionia</taxon>
        <taxon>Thermodesulfovibrionales</taxon>
        <taxon>Candidatus Magnetobacteriaceae</taxon>
        <taxon>Candidatus Magnetobacterium</taxon>
    </lineage>
</organism>
<evidence type="ECO:0000313" key="1">
    <source>
        <dbReference type="EMBL" id="MBV6342775.1"/>
    </source>
</evidence>
<reference evidence="1 2" key="1">
    <citation type="journal article" date="2020" name="J Geophys Res Biogeosci">
        <title>Magnetotaxis as an Adaptation to Enable Bacterial Shuttling of Microbial Sulfur and Sulfur Cycling Across Aquatic Oxic#Anoxic Interfaces.</title>
        <authorList>
            <person name="Li J."/>
            <person name="Liu P."/>
            <person name="Wang J."/>
            <person name="Roberts A.P."/>
            <person name="Pan Y."/>
        </authorList>
    </citation>
    <scope>NUCLEOTIDE SEQUENCE [LARGE SCALE GENOMIC DNA]</scope>
    <source>
        <strain evidence="1 2">MYR-1_YQ</strain>
    </source>
</reference>
<evidence type="ECO:0000313" key="2">
    <source>
        <dbReference type="Proteomes" id="UP001196980"/>
    </source>
</evidence>
<dbReference type="Proteomes" id="UP001196980">
    <property type="component" value="Unassembled WGS sequence"/>
</dbReference>
<gene>
    <name evidence="1" type="ORF">HWQ67_14405</name>
</gene>
<proteinExistence type="predicted"/>
<keyword evidence="2" id="KW-1185">Reference proteome</keyword>
<protein>
    <submittedName>
        <fullName evidence="1">Uncharacterized protein</fullName>
    </submittedName>
</protein>